<protein>
    <submittedName>
        <fullName evidence="1">Uncharacterized protein</fullName>
    </submittedName>
</protein>
<reference evidence="1" key="1">
    <citation type="journal article" date="2020" name="New Phytol.">
        <title>Comparative genomics reveals dynamic genome evolution in host specialist ectomycorrhizal fungi.</title>
        <authorList>
            <person name="Lofgren L.A."/>
            <person name="Nguyen N.H."/>
            <person name="Vilgalys R."/>
            <person name="Ruytinx J."/>
            <person name="Liao H.L."/>
            <person name="Branco S."/>
            <person name="Kuo A."/>
            <person name="LaButti K."/>
            <person name="Lipzen A."/>
            <person name="Andreopoulos W."/>
            <person name="Pangilinan J."/>
            <person name="Riley R."/>
            <person name="Hundley H."/>
            <person name="Na H."/>
            <person name="Barry K."/>
            <person name="Grigoriev I.V."/>
            <person name="Stajich J.E."/>
            <person name="Kennedy P.G."/>
        </authorList>
    </citation>
    <scope>NUCLEOTIDE SEQUENCE</scope>
    <source>
        <strain evidence="1">DOB743</strain>
    </source>
</reference>
<accession>A0A9P7CWM4</accession>
<dbReference type="OrthoDB" id="2652595at2759"/>
<gene>
    <name evidence="1" type="ORF">EV702DRAFT_1050864</name>
</gene>
<proteinExistence type="predicted"/>
<dbReference type="EMBL" id="JABBWD010000102">
    <property type="protein sequence ID" value="KAG1765873.1"/>
    <property type="molecule type" value="Genomic_DNA"/>
</dbReference>
<dbReference type="AlphaFoldDB" id="A0A9P7CWM4"/>
<evidence type="ECO:0000313" key="2">
    <source>
        <dbReference type="Proteomes" id="UP000714275"/>
    </source>
</evidence>
<sequence>MSSCDDPQVGADCRKCHLNNQLVDRGTQTIVMGNRSISEVESELDRVKQKLRTTEDTVAYLSDKVGMYRYNWLEEYYHAENLERHMPFGVDVPDLGQIAEGAPSPLEWDWEGEVEVDKQEEHDDGQHIR</sequence>
<name>A0A9P7CWM4_9AGAM</name>
<organism evidence="1 2">
    <name type="scientific">Suillus placidus</name>
    <dbReference type="NCBI Taxonomy" id="48579"/>
    <lineage>
        <taxon>Eukaryota</taxon>
        <taxon>Fungi</taxon>
        <taxon>Dikarya</taxon>
        <taxon>Basidiomycota</taxon>
        <taxon>Agaricomycotina</taxon>
        <taxon>Agaricomycetes</taxon>
        <taxon>Agaricomycetidae</taxon>
        <taxon>Boletales</taxon>
        <taxon>Suillineae</taxon>
        <taxon>Suillaceae</taxon>
        <taxon>Suillus</taxon>
    </lineage>
</organism>
<dbReference type="Proteomes" id="UP000714275">
    <property type="component" value="Unassembled WGS sequence"/>
</dbReference>
<comment type="caution">
    <text evidence="1">The sequence shown here is derived from an EMBL/GenBank/DDBJ whole genome shotgun (WGS) entry which is preliminary data.</text>
</comment>
<evidence type="ECO:0000313" key="1">
    <source>
        <dbReference type="EMBL" id="KAG1765873.1"/>
    </source>
</evidence>
<keyword evidence="2" id="KW-1185">Reference proteome</keyword>